<sequence>MISRCRAKSWIIQMNEDKDKKTSAEHTQEHQDSRSKFGRQHGMKGHVIIYPQRPERVASRLPPSLDELGANICVLFVGSKPPTQEWLKAKAKPLIARAHKVRAALLWLKQWNPFYHDIDIDEDVLGTLSNDHAGDIVPVHIETVSPKDVNDNLTSRYDNINFANNIDGDGDIPFQSIVVTNVDQHSTANELRTAALRHLKKGSSYLSVAHDMKPVNEWFNPGLFPMIYPTLYPYGIGGFEEDSRVSRLSFHRHVRHL</sequence>
<evidence type="ECO:0000259" key="2">
    <source>
        <dbReference type="Pfam" id="PF20209"/>
    </source>
</evidence>
<proteinExistence type="predicted"/>
<dbReference type="Pfam" id="PF20209">
    <property type="entry name" value="DUF6570"/>
    <property type="match status" value="1"/>
</dbReference>
<evidence type="ECO:0000313" key="3">
    <source>
        <dbReference type="EMBL" id="EIM79424.1"/>
    </source>
</evidence>
<keyword evidence="4" id="KW-1185">Reference proteome</keyword>
<dbReference type="RefSeq" id="XP_007311481.1">
    <property type="nucleotide sequence ID" value="XM_007311419.1"/>
</dbReference>
<organism evidence="3 4">
    <name type="scientific">Stereum hirsutum (strain FP-91666)</name>
    <name type="common">White-rot fungus</name>
    <dbReference type="NCBI Taxonomy" id="721885"/>
    <lineage>
        <taxon>Eukaryota</taxon>
        <taxon>Fungi</taxon>
        <taxon>Dikarya</taxon>
        <taxon>Basidiomycota</taxon>
        <taxon>Agaricomycotina</taxon>
        <taxon>Agaricomycetes</taxon>
        <taxon>Russulales</taxon>
        <taxon>Stereaceae</taxon>
        <taxon>Stereum</taxon>
    </lineage>
</organism>
<feature type="non-terminal residue" evidence="3">
    <location>
        <position position="257"/>
    </location>
</feature>
<evidence type="ECO:0000313" key="4">
    <source>
        <dbReference type="Proteomes" id="UP000053927"/>
    </source>
</evidence>
<dbReference type="Proteomes" id="UP000053927">
    <property type="component" value="Unassembled WGS sequence"/>
</dbReference>
<dbReference type="AlphaFoldDB" id="R7RW01"/>
<protein>
    <recommendedName>
        <fullName evidence="2">DUF6570 domain-containing protein</fullName>
    </recommendedName>
</protein>
<dbReference type="OrthoDB" id="3235800at2759"/>
<dbReference type="eggNOG" id="ENOG502SPF3">
    <property type="taxonomic scope" value="Eukaryota"/>
</dbReference>
<feature type="region of interest" description="Disordered" evidence="1">
    <location>
        <begin position="16"/>
        <end position="39"/>
    </location>
</feature>
<gene>
    <name evidence="3" type="ORF">STEHIDRAFT_69556</name>
</gene>
<dbReference type="EMBL" id="JH687405">
    <property type="protein sequence ID" value="EIM79424.1"/>
    <property type="molecule type" value="Genomic_DNA"/>
</dbReference>
<dbReference type="KEGG" id="shs:STEHIDRAFT_69556"/>
<feature type="domain" description="DUF6570" evidence="2">
    <location>
        <begin position="1"/>
        <end position="125"/>
    </location>
</feature>
<feature type="compositionally biased region" description="Basic and acidic residues" evidence="1">
    <location>
        <begin position="16"/>
        <end position="35"/>
    </location>
</feature>
<reference evidence="4" key="1">
    <citation type="journal article" date="2012" name="Science">
        <title>The Paleozoic origin of enzymatic lignin decomposition reconstructed from 31 fungal genomes.</title>
        <authorList>
            <person name="Floudas D."/>
            <person name="Binder M."/>
            <person name="Riley R."/>
            <person name="Barry K."/>
            <person name="Blanchette R.A."/>
            <person name="Henrissat B."/>
            <person name="Martinez A.T."/>
            <person name="Otillar R."/>
            <person name="Spatafora J.W."/>
            <person name="Yadav J.S."/>
            <person name="Aerts A."/>
            <person name="Benoit I."/>
            <person name="Boyd A."/>
            <person name="Carlson A."/>
            <person name="Copeland A."/>
            <person name="Coutinho P.M."/>
            <person name="de Vries R.P."/>
            <person name="Ferreira P."/>
            <person name="Findley K."/>
            <person name="Foster B."/>
            <person name="Gaskell J."/>
            <person name="Glotzer D."/>
            <person name="Gorecki P."/>
            <person name="Heitman J."/>
            <person name="Hesse C."/>
            <person name="Hori C."/>
            <person name="Igarashi K."/>
            <person name="Jurgens J.A."/>
            <person name="Kallen N."/>
            <person name="Kersten P."/>
            <person name="Kohler A."/>
            <person name="Kuees U."/>
            <person name="Kumar T.K.A."/>
            <person name="Kuo A."/>
            <person name="LaButti K."/>
            <person name="Larrondo L.F."/>
            <person name="Lindquist E."/>
            <person name="Ling A."/>
            <person name="Lombard V."/>
            <person name="Lucas S."/>
            <person name="Lundell T."/>
            <person name="Martin R."/>
            <person name="McLaughlin D.J."/>
            <person name="Morgenstern I."/>
            <person name="Morin E."/>
            <person name="Murat C."/>
            <person name="Nagy L.G."/>
            <person name="Nolan M."/>
            <person name="Ohm R.A."/>
            <person name="Patyshakuliyeva A."/>
            <person name="Rokas A."/>
            <person name="Ruiz-Duenas F.J."/>
            <person name="Sabat G."/>
            <person name="Salamov A."/>
            <person name="Samejima M."/>
            <person name="Schmutz J."/>
            <person name="Slot J.C."/>
            <person name="St John F."/>
            <person name="Stenlid J."/>
            <person name="Sun H."/>
            <person name="Sun S."/>
            <person name="Syed K."/>
            <person name="Tsang A."/>
            <person name="Wiebenga A."/>
            <person name="Young D."/>
            <person name="Pisabarro A."/>
            <person name="Eastwood D.C."/>
            <person name="Martin F."/>
            <person name="Cullen D."/>
            <person name="Grigoriev I.V."/>
            <person name="Hibbett D.S."/>
        </authorList>
    </citation>
    <scope>NUCLEOTIDE SEQUENCE [LARGE SCALE GENOMIC DNA]</scope>
    <source>
        <strain evidence="4">FP-91666</strain>
    </source>
</reference>
<accession>R7RW01</accession>
<dbReference type="GeneID" id="18806549"/>
<name>R7RW01_STEHR</name>
<dbReference type="InterPro" id="IPR046700">
    <property type="entry name" value="DUF6570"/>
</dbReference>
<evidence type="ECO:0000256" key="1">
    <source>
        <dbReference type="SAM" id="MobiDB-lite"/>
    </source>
</evidence>